<name>A0ABT8EUP9_9ACTN</name>
<reference evidence="7" key="1">
    <citation type="submission" date="2023-06" db="EMBL/GenBank/DDBJ databases">
        <title>Draft genome sequence of Nocardioides sp. SOB72.</title>
        <authorList>
            <person name="Zhang G."/>
        </authorList>
    </citation>
    <scope>NUCLEOTIDE SEQUENCE</scope>
    <source>
        <strain evidence="7">SOB72</strain>
    </source>
</reference>
<dbReference type="PANTHER" id="PTHR42852">
    <property type="entry name" value="THIOL:DISULFIDE INTERCHANGE PROTEIN DSBE"/>
    <property type="match status" value="1"/>
</dbReference>
<sequence>MLTGCAQTQGTGEKGFNSGDGIVTVLPVAEREPLPELTGRTLDGQSLTLAEYGAGKTVVVNVWGSLCGPCRAEADDLVEADAELPDTGENAVALLGINVRDPGPGAAQAFVREYGITAPSVVDEGEALLTFSDTLPANAIPSTVVIDDQGQVAASIIGETTKATLVGVVDEVQASGRTAAEQDS</sequence>
<keyword evidence="5" id="KW-0676">Redox-active center</keyword>
<gene>
    <name evidence="7" type="ORF">QWY29_11090</name>
</gene>
<proteinExistence type="predicted"/>
<feature type="domain" description="Thioredoxin" evidence="6">
    <location>
        <begin position="28"/>
        <end position="174"/>
    </location>
</feature>
<evidence type="ECO:0000256" key="2">
    <source>
        <dbReference type="ARBA" id="ARBA00022748"/>
    </source>
</evidence>
<comment type="caution">
    <text evidence="7">The sequence shown here is derived from an EMBL/GenBank/DDBJ whole genome shotgun (WGS) entry which is preliminary data.</text>
</comment>
<keyword evidence="3" id="KW-0735">Signal-anchor</keyword>
<evidence type="ECO:0000256" key="1">
    <source>
        <dbReference type="ARBA" id="ARBA00004196"/>
    </source>
</evidence>
<evidence type="ECO:0000256" key="5">
    <source>
        <dbReference type="ARBA" id="ARBA00023284"/>
    </source>
</evidence>
<keyword evidence="8" id="KW-1185">Reference proteome</keyword>
<dbReference type="InterPro" id="IPR013766">
    <property type="entry name" value="Thioredoxin_domain"/>
</dbReference>
<dbReference type="InterPro" id="IPR036249">
    <property type="entry name" value="Thioredoxin-like_sf"/>
</dbReference>
<evidence type="ECO:0000256" key="3">
    <source>
        <dbReference type="ARBA" id="ARBA00022968"/>
    </source>
</evidence>
<dbReference type="PANTHER" id="PTHR42852:SF6">
    <property type="entry name" value="THIOL:DISULFIDE INTERCHANGE PROTEIN DSBE"/>
    <property type="match status" value="1"/>
</dbReference>
<dbReference type="CDD" id="cd02966">
    <property type="entry name" value="TlpA_like_family"/>
    <property type="match status" value="1"/>
</dbReference>
<dbReference type="PROSITE" id="PS51352">
    <property type="entry name" value="THIOREDOXIN_2"/>
    <property type="match status" value="1"/>
</dbReference>
<dbReference type="Gene3D" id="3.40.30.10">
    <property type="entry name" value="Glutaredoxin"/>
    <property type="match status" value="1"/>
</dbReference>
<dbReference type="InterPro" id="IPR013740">
    <property type="entry name" value="Redoxin"/>
</dbReference>
<keyword evidence="3" id="KW-0812">Transmembrane</keyword>
<evidence type="ECO:0000256" key="4">
    <source>
        <dbReference type="ARBA" id="ARBA00023157"/>
    </source>
</evidence>
<accession>A0ABT8EUP9</accession>
<dbReference type="Pfam" id="PF08534">
    <property type="entry name" value="Redoxin"/>
    <property type="match status" value="1"/>
</dbReference>
<keyword evidence="2" id="KW-0201">Cytochrome c-type biogenesis</keyword>
<dbReference type="SUPFAM" id="SSF52833">
    <property type="entry name" value="Thioredoxin-like"/>
    <property type="match status" value="1"/>
</dbReference>
<evidence type="ECO:0000259" key="6">
    <source>
        <dbReference type="PROSITE" id="PS51352"/>
    </source>
</evidence>
<evidence type="ECO:0000313" key="7">
    <source>
        <dbReference type="EMBL" id="MDN4161896.1"/>
    </source>
</evidence>
<dbReference type="InterPro" id="IPR050553">
    <property type="entry name" value="Thioredoxin_ResA/DsbE_sf"/>
</dbReference>
<protein>
    <submittedName>
        <fullName evidence="7">TlpA disulfide reductase family protein</fullName>
    </submittedName>
</protein>
<organism evidence="7 8">
    <name type="scientific">Nocardioides abyssi</name>
    <dbReference type="NCBI Taxonomy" id="3058370"/>
    <lineage>
        <taxon>Bacteria</taxon>
        <taxon>Bacillati</taxon>
        <taxon>Actinomycetota</taxon>
        <taxon>Actinomycetes</taxon>
        <taxon>Propionibacteriales</taxon>
        <taxon>Nocardioidaceae</taxon>
        <taxon>Nocardioides</taxon>
    </lineage>
</organism>
<keyword evidence="4" id="KW-1015">Disulfide bond</keyword>
<comment type="subcellular location">
    <subcellularLocation>
        <location evidence="1">Cell envelope</location>
    </subcellularLocation>
</comment>
<dbReference type="Proteomes" id="UP001168537">
    <property type="component" value="Unassembled WGS sequence"/>
</dbReference>
<dbReference type="EMBL" id="JAUHJR010000004">
    <property type="protein sequence ID" value="MDN4161896.1"/>
    <property type="molecule type" value="Genomic_DNA"/>
</dbReference>
<evidence type="ECO:0000313" key="8">
    <source>
        <dbReference type="Proteomes" id="UP001168537"/>
    </source>
</evidence>